<dbReference type="PANTHER" id="PTHR30055">
    <property type="entry name" value="HTH-TYPE TRANSCRIPTIONAL REGULATOR RUTR"/>
    <property type="match status" value="1"/>
</dbReference>
<protein>
    <submittedName>
        <fullName evidence="4">TetR-family transcriptional regulator</fullName>
    </submittedName>
</protein>
<dbReference type="GO" id="GO:0000976">
    <property type="term" value="F:transcription cis-regulatory region binding"/>
    <property type="evidence" value="ECO:0007669"/>
    <property type="project" value="TreeGrafter"/>
</dbReference>
<evidence type="ECO:0000256" key="1">
    <source>
        <dbReference type="ARBA" id="ARBA00023125"/>
    </source>
</evidence>
<proteinExistence type="predicted"/>
<dbReference type="InterPro" id="IPR036271">
    <property type="entry name" value="Tet_transcr_reg_TetR-rel_C_sf"/>
</dbReference>
<organism evidence="4 5">
    <name type="scientific">Bifidobacterium thermophilum</name>
    <dbReference type="NCBI Taxonomy" id="33905"/>
    <lineage>
        <taxon>Bacteria</taxon>
        <taxon>Bacillati</taxon>
        <taxon>Actinomycetota</taxon>
        <taxon>Actinomycetes</taxon>
        <taxon>Bifidobacteriales</taxon>
        <taxon>Bifidobacteriaceae</taxon>
        <taxon>Bifidobacterium</taxon>
    </lineage>
</organism>
<gene>
    <name evidence="4" type="ORF">CQR47_1346</name>
</gene>
<dbReference type="Gene3D" id="1.10.357.10">
    <property type="entry name" value="Tetracycline Repressor, domain 2"/>
    <property type="match status" value="1"/>
</dbReference>
<dbReference type="EMBL" id="PCGY01000016">
    <property type="protein sequence ID" value="PKU90879.1"/>
    <property type="molecule type" value="Genomic_DNA"/>
</dbReference>
<dbReference type="AlphaFoldDB" id="A0A2N3QHW9"/>
<feature type="DNA-binding region" description="H-T-H motif" evidence="2">
    <location>
        <begin position="69"/>
        <end position="88"/>
    </location>
</feature>
<evidence type="ECO:0000313" key="5">
    <source>
        <dbReference type="Proteomes" id="UP000233727"/>
    </source>
</evidence>
<dbReference type="GO" id="GO:0003700">
    <property type="term" value="F:DNA-binding transcription factor activity"/>
    <property type="evidence" value="ECO:0007669"/>
    <property type="project" value="TreeGrafter"/>
</dbReference>
<accession>A0A2N3QHW9</accession>
<evidence type="ECO:0000313" key="4">
    <source>
        <dbReference type="EMBL" id="PKU90879.1"/>
    </source>
</evidence>
<dbReference type="Pfam" id="PF00440">
    <property type="entry name" value="TetR_N"/>
    <property type="match status" value="1"/>
</dbReference>
<dbReference type="PANTHER" id="PTHR30055:SF226">
    <property type="entry name" value="HTH-TYPE TRANSCRIPTIONAL REGULATOR PKSA"/>
    <property type="match status" value="1"/>
</dbReference>
<evidence type="ECO:0000259" key="3">
    <source>
        <dbReference type="PROSITE" id="PS50977"/>
    </source>
</evidence>
<reference evidence="4 5" key="1">
    <citation type="submission" date="2017-10" db="EMBL/GenBank/DDBJ databases">
        <title>Bifidobacterium genomics.</title>
        <authorList>
            <person name="Lugli G.A."/>
            <person name="Milani C."/>
            <person name="Mancabelli L."/>
        </authorList>
    </citation>
    <scope>NUCLEOTIDE SEQUENCE [LARGE SCALE GENOMIC DNA]</scope>
    <source>
        <strain evidence="4 5">1542B</strain>
    </source>
</reference>
<dbReference type="SUPFAM" id="SSF48498">
    <property type="entry name" value="Tetracyclin repressor-like, C-terminal domain"/>
    <property type="match status" value="1"/>
</dbReference>
<dbReference type="InterPro" id="IPR001647">
    <property type="entry name" value="HTH_TetR"/>
</dbReference>
<feature type="domain" description="HTH tetR-type" evidence="3">
    <location>
        <begin position="46"/>
        <end position="106"/>
    </location>
</feature>
<keyword evidence="1 2" id="KW-0238">DNA-binding</keyword>
<comment type="caution">
    <text evidence="4">The sequence shown here is derived from an EMBL/GenBank/DDBJ whole genome shotgun (WGS) entry which is preliminary data.</text>
</comment>
<dbReference type="InterPro" id="IPR050109">
    <property type="entry name" value="HTH-type_TetR-like_transc_reg"/>
</dbReference>
<dbReference type="Proteomes" id="UP000233727">
    <property type="component" value="Unassembled WGS sequence"/>
</dbReference>
<sequence length="248" mass="28194">MGGTASLVVPSALRNRVLSYLLVTAIEQQPTASRRRAKRGNYAPSRARREQIASSVLQIVDQSGYGDVTVIRISKETGIPQSSVLYHFPTKDHLLVGAMEYADSLDGKEYNLESAWPELGEDMLDKLIRMRLSRRNRLLLMTYLRGLATQPDNPASKYLATKDMRTVDHWTKLCTQLQHQGVMHQALDAKRTAMQVLALWQGLVQAYLRDDSLDADTMHDLFMDGMRHLTCRNWQEFLTYLSRPDVGI</sequence>
<dbReference type="InterPro" id="IPR009057">
    <property type="entry name" value="Homeodomain-like_sf"/>
</dbReference>
<name>A0A2N3QHW9_9BIFI</name>
<evidence type="ECO:0000256" key="2">
    <source>
        <dbReference type="PROSITE-ProRule" id="PRU00335"/>
    </source>
</evidence>
<dbReference type="SUPFAM" id="SSF46689">
    <property type="entry name" value="Homeodomain-like"/>
    <property type="match status" value="1"/>
</dbReference>
<dbReference type="PROSITE" id="PS50977">
    <property type="entry name" value="HTH_TETR_2"/>
    <property type="match status" value="1"/>
</dbReference>